<name>A0ABR7K2R0_9FIRM</name>
<evidence type="ECO:0000313" key="3">
    <source>
        <dbReference type="Proteomes" id="UP000611796"/>
    </source>
</evidence>
<accession>A0ABR7K2R0</accession>
<evidence type="ECO:0000259" key="1">
    <source>
        <dbReference type="Pfam" id="PF13847"/>
    </source>
</evidence>
<keyword evidence="2" id="KW-0808">Transferase</keyword>
<dbReference type="CDD" id="cd02440">
    <property type="entry name" value="AdoMet_MTases"/>
    <property type="match status" value="1"/>
</dbReference>
<dbReference type="InterPro" id="IPR029063">
    <property type="entry name" value="SAM-dependent_MTases_sf"/>
</dbReference>
<gene>
    <name evidence="2" type="ORF">H8891_05250</name>
</gene>
<feature type="domain" description="Methyltransferase" evidence="1">
    <location>
        <begin position="34"/>
        <end position="155"/>
    </location>
</feature>
<dbReference type="PANTHER" id="PTHR43861">
    <property type="entry name" value="TRANS-ACONITATE 2-METHYLTRANSFERASE-RELATED"/>
    <property type="match status" value="1"/>
</dbReference>
<protein>
    <submittedName>
        <fullName evidence="2">Methyltransferase domain-containing protein</fullName>
    </submittedName>
</protein>
<dbReference type="Pfam" id="PF13847">
    <property type="entry name" value="Methyltransf_31"/>
    <property type="match status" value="1"/>
</dbReference>
<keyword evidence="3" id="KW-1185">Reference proteome</keyword>
<dbReference type="RefSeq" id="WP_187005495.1">
    <property type="nucleotide sequence ID" value="NZ_JACRWD010000001.1"/>
</dbReference>
<dbReference type="GO" id="GO:0032259">
    <property type="term" value="P:methylation"/>
    <property type="evidence" value="ECO:0007669"/>
    <property type="project" value="UniProtKB-KW"/>
</dbReference>
<dbReference type="GO" id="GO:0008168">
    <property type="term" value="F:methyltransferase activity"/>
    <property type="evidence" value="ECO:0007669"/>
    <property type="project" value="UniProtKB-KW"/>
</dbReference>
<dbReference type="Gene3D" id="3.40.50.150">
    <property type="entry name" value="Vaccinia Virus protein VP39"/>
    <property type="match status" value="1"/>
</dbReference>
<sequence>MNQRDFFDNISKEWDNIIEVNKEKINTLLSKLDIKENERVLDVGTGTGVLIPFIKKLNKNGYIRGVDFSNGMLEVARKKYKHIQNLDFEIIDVENEVIKEKYNKIILYSMFPHLENKTKTIKTLVKNNLSENGKLMIAHSNSREFLNNMHKEKNEAVSEARLIPIDNQVKLFEDIGLNVVEAFENDQMYYLVLSNN</sequence>
<dbReference type="SUPFAM" id="SSF53335">
    <property type="entry name" value="S-adenosyl-L-methionine-dependent methyltransferases"/>
    <property type="match status" value="1"/>
</dbReference>
<proteinExistence type="predicted"/>
<evidence type="ECO:0000313" key="2">
    <source>
        <dbReference type="EMBL" id="MBC6003200.1"/>
    </source>
</evidence>
<comment type="caution">
    <text evidence="2">The sequence shown here is derived from an EMBL/GenBank/DDBJ whole genome shotgun (WGS) entry which is preliminary data.</text>
</comment>
<keyword evidence="2" id="KW-0489">Methyltransferase</keyword>
<organism evidence="2 3">
    <name type="scientific">Paeniclostridium hominis</name>
    <dbReference type="NCBI Taxonomy" id="2764329"/>
    <lineage>
        <taxon>Bacteria</taxon>
        <taxon>Bacillati</taxon>
        <taxon>Bacillota</taxon>
        <taxon>Clostridia</taxon>
        <taxon>Peptostreptococcales</taxon>
        <taxon>Peptostreptococcaceae</taxon>
        <taxon>Paeniclostridium</taxon>
    </lineage>
</organism>
<reference evidence="2 3" key="1">
    <citation type="submission" date="2020-08" db="EMBL/GenBank/DDBJ databases">
        <authorList>
            <person name="Liu C."/>
            <person name="Sun Q."/>
        </authorList>
    </citation>
    <scope>NUCLEOTIDE SEQUENCE [LARGE SCALE GENOMIC DNA]</scope>
    <source>
        <strain evidence="2 3">NSJ-45</strain>
    </source>
</reference>
<dbReference type="Proteomes" id="UP000611796">
    <property type="component" value="Unassembled WGS sequence"/>
</dbReference>
<dbReference type="InterPro" id="IPR025714">
    <property type="entry name" value="Methyltranfer_dom"/>
</dbReference>
<dbReference type="EMBL" id="JACRWD010000001">
    <property type="protein sequence ID" value="MBC6003200.1"/>
    <property type="molecule type" value="Genomic_DNA"/>
</dbReference>